<dbReference type="EMBL" id="BMXY01000002">
    <property type="protein sequence ID" value="GGZ65824.1"/>
    <property type="molecule type" value="Genomic_DNA"/>
</dbReference>
<evidence type="ECO:0000313" key="3">
    <source>
        <dbReference type="EMBL" id="GGZ65824.1"/>
    </source>
</evidence>
<evidence type="ECO:0000256" key="1">
    <source>
        <dbReference type="SAM" id="MobiDB-lite"/>
    </source>
</evidence>
<evidence type="ECO:0000313" key="4">
    <source>
        <dbReference type="Proteomes" id="UP000643403"/>
    </source>
</evidence>
<evidence type="ECO:0000259" key="2">
    <source>
        <dbReference type="Pfam" id="PF07607"/>
    </source>
</evidence>
<protein>
    <recommendedName>
        <fullName evidence="2">DUF1570 domain-containing protein</fullName>
    </recommendedName>
</protein>
<accession>A0ABQ3C5Q7</accession>
<dbReference type="InterPro" id="IPR011464">
    <property type="entry name" value="DUF1570"/>
</dbReference>
<reference evidence="4" key="1">
    <citation type="journal article" date="2019" name="Int. J. Syst. Evol. Microbiol.">
        <title>The Global Catalogue of Microorganisms (GCM) 10K type strain sequencing project: providing services to taxonomists for standard genome sequencing and annotation.</title>
        <authorList>
            <consortium name="The Broad Institute Genomics Platform"/>
            <consortium name="The Broad Institute Genome Sequencing Center for Infectious Disease"/>
            <person name="Wu L."/>
            <person name="Ma J."/>
        </authorList>
    </citation>
    <scope>NUCLEOTIDE SEQUENCE [LARGE SCALE GENOMIC DNA]</scope>
    <source>
        <strain evidence="4">KCTC 22558</strain>
    </source>
</reference>
<proteinExistence type="predicted"/>
<dbReference type="Proteomes" id="UP000643403">
    <property type="component" value="Unassembled WGS sequence"/>
</dbReference>
<gene>
    <name evidence="3" type="ORF">GCM10008101_19840</name>
</gene>
<keyword evidence="4" id="KW-1185">Reference proteome</keyword>
<dbReference type="Pfam" id="PF07607">
    <property type="entry name" value="DUF1570"/>
    <property type="match status" value="1"/>
</dbReference>
<feature type="region of interest" description="Disordered" evidence="1">
    <location>
        <begin position="33"/>
        <end position="52"/>
    </location>
</feature>
<dbReference type="RefSeq" id="WP_189449420.1">
    <property type="nucleotide sequence ID" value="NZ_BMXY01000002.1"/>
</dbReference>
<feature type="domain" description="DUF1570" evidence="2">
    <location>
        <begin position="146"/>
        <end position="271"/>
    </location>
</feature>
<name>A0ABQ3C5Q7_9GAMM</name>
<sequence length="311" mass="34816">MPARWRYPRLALVVGGLALLLALGRAWTRHDSPAEAGKTQAGRETQASGLPPGARFVDTAHYRIASTADPRLTQRVGEAVETLRQAYVTLLPLDEARGARMNLVLYRSREEFRRFSAAPSWAEALYRRPDCHAYPGEGANPHHWMLHEAVHQLLVEGSGYRPARWANEGFAAYLGASRIVDGRLQPGTVSEAAYPIWWLEQYRLSGLFDADVDAGQVLPLGEVIDSDAADVAGAVNLHYVHYWSLVHFLMHGEHGRYRDGFLRLLATAGTRSDFERLIGPLPAIQVQWYRHLQALVDAARQQRLDAIPEDR</sequence>
<comment type="caution">
    <text evidence="3">The sequence shown here is derived from an EMBL/GenBank/DDBJ whole genome shotgun (WGS) entry which is preliminary data.</text>
</comment>
<organism evidence="3 4">
    <name type="scientific">Cognatilysobacter xinjiangensis</name>
    <dbReference type="NCBI Taxonomy" id="546892"/>
    <lineage>
        <taxon>Bacteria</taxon>
        <taxon>Pseudomonadati</taxon>
        <taxon>Pseudomonadota</taxon>
        <taxon>Gammaproteobacteria</taxon>
        <taxon>Lysobacterales</taxon>
        <taxon>Lysobacteraceae</taxon>
        <taxon>Cognatilysobacter</taxon>
    </lineage>
</organism>